<name>A0ACB7T8J7_HYAAI</name>
<organism evidence="1 2">
    <name type="scientific">Hyalomma asiaticum</name>
    <name type="common">Tick</name>
    <dbReference type="NCBI Taxonomy" id="266040"/>
    <lineage>
        <taxon>Eukaryota</taxon>
        <taxon>Metazoa</taxon>
        <taxon>Ecdysozoa</taxon>
        <taxon>Arthropoda</taxon>
        <taxon>Chelicerata</taxon>
        <taxon>Arachnida</taxon>
        <taxon>Acari</taxon>
        <taxon>Parasitiformes</taxon>
        <taxon>Ixodida</taxon>
        <taxon>Ixodoidea</taxon>
        <taxon>Ixodidae</taxon>
        <taxon>Hyalomminae</taxon>
        <taxon>Hyalomma</taxon>
    </lineage>
</organism>
<reference evidence="1" key="1">
    <citation type="submission" date="2020-05" db="EMBL/GenBank/DDBJ databases">
        <title>Large-scale comparative analyses of tick genomes elucidate their genetic diversity and vector capacities.</title>
        <authorList>
            <person name="Jia N."/>
            <person name="Wang J."/>
            <person name="Shi W."/>
            <person name="Du L."/>
            <person name="Sun Y."/>
            <person name="Zhan W."/>
            <person name="Jiang J."/>
            <person name="Wang Q."/>
            <person name="Zhang B."/>
            <person name="Ji P."/>
            <person name="Sakyi L.B."/>
            <person name="Cui X."/>
            <person name="Yuan T."/>
            <person name="Jiang B."/>
            <person name="Yang W."/>
            <person name="Lam T.T.-Y."/>
            <person name="Chang Q."/>
            <person name="Ding S."/>
            <person name="Wang X."/>
            <person name="Zhu J."/>
            <person name="Ruan X."/>
            <person name="Zhao L."/>
            <person name="Wei J."/>
            <person name="Que T."/>
            <person name="Du C."/>
            <person name="Cheng J."/>
            <person name="Dai P."/>
            <person name="Han X."/>
            <person name="Huang E."/>
            <person name="Gao Y."/>
            <person name="Liu J."/>
            <person name="Shao H."/>
            <person name="Ye R."/>
            <person name="Li L."/>
            <person name="Wei W."/>
            <person name="Wang X."/>
            <person name="Wang C."/>
            <person name="Yang T."/>
            <person name="Huo Q."/>
            <person name="Li W."/>
            <person name="Guo W."/>
            <person name="Chen H."/>
            <person name="Zhou L."/>
            <person name="Ni X."/>
            <person name="Tian J."/>
            <person name="Zhou Y."/>
            <person name="Sheng Y."/>
            <person name="Liu T."/>
            <person name="Pan Y."/>
            <person name="Xia L."/>
            <person name="Li J."/>
            <person name="Zhao F."/>
            <person name="Cao W."/>
        </authorList>
    </citation>
    <scope>NUCLEOTIDE SEQUENCE</scope>
    <source>
        <strain evidence="1">Hyas-2018</strain>
    </source>
</reference>
<proteinExistence type="predicted"/>
<gene>
    <name evidence="1" type="ORF">HPB50_005825</name>
</gene>
<sequence>MPLTAKLAGSREQLPRRSGFGELVAVFGERRLRASCILPHIRIAGVAFAVCPNLLRVSPVLDVADVKWKTTPAGDRESRFVSIELLDDSVLVRDSGGHLRGIMAVKVRQLHALGVLVIGVSPEEVVRLSALSDRRQWWDVLVRACALDEPLPVGFKNMVVSEPT</sequence>
<protein>
    <submittedName>
        <fullName evidence="1">Uncharacterized protein</fullName>
    </submittedName>
</protein>
<comment type="caution">
    <text evidence="1">The sequence shown here is derived from an EMBL/GenBank/DDBJ whole genome shotgun (WGS) entry which is preliminary data.</text>
</comment>
<evidence type="ECO:0000313" key="1">
    <source>
        <dbReference type="EMBL" id="KAH6942453.1"/>
    </source>
</evidence>
<dbReference type="EMBL" id="CM023490">
    <property type="protein sequence ID" value="KAH6942453.1"/>
    <property type="molecule type" value="Genomic_DNA"/>
</dbReference>
<accession>A0ACB7T8J7</accession>
<evidence type="ECO:0000313" key="2">
    <source>
        <dbReference type="Proteomes" id="UP000821845"/>
    </source>
</evidence>
<keyword evidence="2" id="KW-1185">Reference proteome</keyword>
<dbReference type="Proteomes" id="UP000821845">
    <property type="component" value="Chromosome 10"/>
</dbReference>